<keyword evidence="1" id="KW-1133">Transmembrane helix</keyword>
<dbReference type="Pfam" id="PF02470">
    <property type="entry name" value="MlaD"/>
    <property type="match status" value="1"/>
</dbReference>
<dbReference type="PANTHER" id="PTHR33371:SF4">
    <property type="entry name" value="INTERMEMBRANE PHOSPHOLIPID TRANSPORT SYSTEM BINDING PROTEIN MLAD"/>
    <property type="match status" value="1"/>
</dbReference>
<dbReference type="EMBL" id="CP027860">
    <property type="protein sequence ID" value="AVP96245.1"/>
    <property type="molecule type" value="Genomic_DNA"/>
</dbReference>
<dbReference type="AlphaFoldDB" id="A0A2P1PN47"/>
<proteinExistence type="predicted"/>
<organism evidence="3 4">
    <name type="scientific">Ahniella affigens</name>
    <dbReference type="NCBI Taxonomy" id="2021234"/>
    <lineage>
        <taxon>Bacteria</taxon>
        <taxon>Pseudomonadati</taxon>
        <taxon>Pseudomonadota</taxon>
        <taxon>Gammaproteobacteria</taxon>
        <taxon>Lysobacterales</taxon>
        <taxon>Rhodanobacteraceae</taxon>
        <taxon>Ahniella</taxon>
    </lineage>
</organism>
<evidence type="ECO:0000256" key="1">
    <source>
        <dbReference type="SAM" id="Phobius"/>
    </source>
</evidence>
<dbReference type="Proteomes" id="UP000241074">
    <property type="component" value="Chromosome"/>
</dbReference>
<dbReference type="OrthoDB" id="6193911at2"/>
<feature type="transmembrane region" description="Helical" evidence="1">
    <location>
        <begin position="6"/>
        <end position="29"/>
    </location>
</feature>
<accession>A0A2P1PN47</accession>
<keyword evidence="4" id="KW-1185">Reference proteome</keyword>
<reference evidence="3 4" key="1">
    <citation type="submission" date="2018-03" db="EMBL/GenBank/DDBJ databases">
        <title>Ahniella affigens gen. nov., sp. nov., a gammaproteobacterium isolated from sandy soil near a stream.</title>
        <authorList>
            <person name="Ko Y."/>
            <person name="Kim J.-H."/>
        </authorList>
    </citation>
    <scope>NUCLEOTIDE SEQUENCE [LARGE SCALE GENOMIC DNA]</scope>
    <source>
        <strain evidence="3 4">D13</strain>
    </source>
</reference>
<evidence type="ECO:0000313" key="4">
    <source>
        <dbReference type="Proteomes" id="UP000241074"/>
    </source>
</evidence>
<dbReference type="RefSeq" id="WP_106890174.1">
    <property type="nucleotide sequence ID" value="NZ_CP027860.1"/>
</dbReference>
<dbReference type="InterPro" id="IPR052336">
    <property type="entry name" value="MlaD_Phospholipid_Transporter"/>
</dbReference>
<keyword evidence="1" id="KW-0472">Membrane</keyword>
<sequence length="315" mass="34055">MKRDTVNYTLVGAFVLACLIGFFVLLVVITGKREQGVDYFAVYDNVTGLKVGAPVFYEGYRVGSVQGLEPSRDNTGVHYKATLSIRDDWGIPDNSIAAMQSTGLLADVAIAIIEGDSKTMLKAGATMTSRGGGDVFTALNDLATEATALTRERIRPLVDTLDKRLDSLGASLDASAPTILAEAEKLLKDLNKASNAINDVLKPENRQHIDAMLGDIASTADAAATISKDLQTTRASLDQLLNELNEIAAENRPGLRETVNDLAEITSSLSQRIDAISINLEASSRNLNEFSREIRKNPNRLLFTPEADDVIVEEE</sequence>
<keyword evidence="1" id="KW-0812">Transmembrane</keyword>
<evidence type="ECO:0000313" key="3">
    <source>
        <dbReference type="EMBL" id="AVP96245.1"/>
    </source>
</evidence>
<reference evidence="3 4" key="2">
    <citation type="submission" date="2018-03" db="EMBL/GenBank/DDBJ databases">
        <authorList>
            <person name="Keele B.F."/>
        </authorList>
    </citation>
    <scope>NUCLEOTIDE SEQUENCE [LARGE SCALE GENOMIC DNA]</scope>
    <source>
        <strain evidence="3 4">D13</strain>
    </source>
</reference>
<gene>
    <name evidence="3" type="ORF">C7S18_03135</name>
</gene>
<dbReference type="InterPro" id="IPR003399">
    <property type="entry name" value="Mce/MlaD"/>
</dbReference>
<dbReference type="PROSITE" id="PS51257">
    <property type="entry name" value="PROKAR_LIPOPROTEIN"/>
    <property type="match status" value="1"/>
</dbReference>
<name>A0A2P1PN47_9GAMM</name>
<protein>
    <recommendedName>
        <fullName evidence="2">Mce/MlaD domain-containing protein</fullName>
    </recommendedName>
</protein>
<dbReference type="KEGG" id="xba:C7S18_03135"/>
<feature type="domain" description="Mce/MlaD" evidence="2">
    <location>
        <begin position="36"/>
        <end position="115"/>
    </location>
</feature>
<evidence type="ECO:0000259" key="2">
    <source>
        <dbReference type="Pfam" id="PF02470"/>
    </source>
</evidence>
<dbReference type="PANTHER" id="PTHR33371">
    <property type="entry name" value="INTERMEMBRANE PHOSPHOLIPID TRANSPORT SYSTEM BINDING PROTEIN MLAD-RELATED"/>
    <property type="match status" value="1"/>
</dbReference>